<dbReference type="Pfam" id="PF01609">
    <property type="entry name" value="DDE_Tnp_1"/>
    <property type="match status" value="1"/>
</dbReference>
<organism evidence="2">
    <name type="scientific">hydrothermal vent metagenome</name>
    <dbReference type="NCBI Taxonomy" id="652676"/>
    <lineage>
        <taxon>unclassified sequences</taxon>
        <taxon>metagenomes</taxon>
        <taxon>ecological metagenomes</taxon>
    </lineage>
</organism>
<dbReference type="PANTHER" id="PTHR34614">
    <property type="match status" value="1"/>
</dbReference>
<protein>
    <recommendedName>
        <fullName evidence="1">Transposase IS4-like domain-containing protein</fullName>
    </recommendedName>
</protein>
<dbReference type="InterPro" id="IPR012337">
    <property type="entry name" value="RNaseH-like_sf"/>
</dbReference>
<dbReference type="GO" id="GO:0006313">
    <property type="term" value="P:DNA transposition"/>
    <property type="evidence" value="ECO:0007669"/>
    <property type="project" value="InterPro"/>
</dbReference>
<dbReference type="InterPro" id="IPR002559">
    <property type="entry name" value="Transposase_11"/>
</dbReference>
<reference evidence="2" key="1">
    <citation type="submission" date="2018-06" db="EMBL/GenBank/DDBJ databases">
        <authorList>
            <person name="Zhirakovskaya E."/>
        </authorList>
    </citation>
    <scope>NUCLEOTIDE SEQUENCE</scope>
</reference>
<name>A0A3B0U4G8_9ZZZZ</name>
<dbReference type="PANTHER" id="PTHR34614:SF2">
    <property type="entry name" value="TRANSPOSASE IS4-LIKE DOMAIN-CONTAINING PROTEIN"/>
    <property type="match status" value="1"/>
</dbReference>
<sequence>THLFNLKDSLVIYDLSNTYFEGRKSSSELAKHGRSKEKRNDCKQVVFTGVINPEGFIRYSRIYEGNTADITTLEQMVTDLETHSDQLAGKIVVMDAGFASESNLKYLNEKSLKYVCVSRVRPKDVQADLCSKAYRVTDNRNNSIELRIFNPKGYDDQWLYVKSEQKRVKEQSMADKLEDRFEQELIGLSNGLGKKGTVRKTEKVWERIGRIKEKNRGVSGRYTIEIAEEHGNVTQLNWTKKDNQQVDTKTYGEYFIRTNIKNADQKQLWTAYNTIREVEATFRCLKSDLLLRPVYHQKDERVAAHIYLAMLAYQLVNTIRYMLKEKQINHDWKNIIRIMNTQTIQSVLLNTETKKICIRKPARPIEQVLEIYKATETNSMIAVKKKYVV</sequence>
<dbReference type="GO" id="GO:0004803">
    <property type="term" value="F:transposase activity"/>
    <property type="evidence" value="ECO:0007669"/>
    <property type="project" value="InterPro"/>
</dbReference>
<feature type="non-terminal residue" evidence="2">
    <location>
        <position position="1"/>
    </location>
</feature>
<dbReference type="SUPFAM" id="SSF53098">
    <property type="entry name" value="Ribonuclease H-like"/>
    <property type="match status" value="1"/>
</dbReference>
<accession>A0A3B0U4G8</accession>
<gene>
    <name evidence="2" type="ORF">MNBD_BACTEROID06-955</name>
</gene>
<dbReference type="InterPro" id="IPR047654">
    <property type="entry name" value="IS1634_transpos"/>
</dbReference>
<evidence type="ECO:0000313" key="2">
    <source>
        <dbReference type="EMBL" id="VAW25765.1"/>
    </source>
</evidence>
<proteinExistence type="predicted"/>
<feature type="domain" description="Transposase IS4-like" evidence="1">
    <location>
        <begin position="41"/>
        <end position="315"/>
    </location>
</feature>
<dbReference type="NCBIfam" id="NF033559">
    <property type="entry name" value="transpos_IS1634"/>
    <property type="match status" value="1"/>
</dbReference>
<dbReference type="EMBL" id="UOES01000017">
    <property type="protein sequence ID" value="VAW25765.1"/>
    <property type="molecule type" value="Genomic_DNA"/>
</dbReference>
<dbReference type="AlphaFoldDB" id="A0A3B0U4G8"/>
<evidence type="ECO:0000259" key="1">
    <source>
        <dbReference type="Pfam" id="PF01609"/>
    </source>
</evidence>
<dbReference type="GO" id="GO:0003677">
    <property type="term" value="F:DNA binding"/>
    <property type="evidence" value="ECO:0007669"/>
    <property type="project" value="InterPro"/>
</dbReference>